<comment type="caution">
    <text evidence="2">The sequence shown here is derived from an EMBL/GenBank/DDBJ whole genome shotgun (WGS) entry which is preliminary data.</text>
</comment>
<gene>
    <name evidence="2" type="ORF">RFI_19388</name>
</gene>
<organism evidence="2 3">
    <name type="scientific">Reticulomyxa filosa</name>
    <dbReference type="NCBI Taxonomy" id="46433"/>
    <lineage>
        <taxon>Eukaryota</taxon>
        <taxon>Sar</taxon>
        <taxon>Rhizaria</taxon>
        <taxon>Retaria</taxon>
        <taxon>Foraminifera</taxon>
        <taxon>Monothalamids</taxon>
        <taxon>Reticulomyxidae</taxon>
        <taxon>Reticulomyxa</taxon>
    </lineage>
</organism>
<dbReference type="PANTHER" id="PTHR46615:SF1">
    <property type="entry name" value="ARYLSULFATASE K"/>
    <property type="match status" value="1"/>
</dbReference>
<accession>X6MVR8</accession>
<dbReference type="PANTHER" id="PTHR46615">
    <property type="entry name" value="ARYLSULFATASE K"/>
    <property type="match status" value="1"/>
</dbReference>
<reference evidence="2 3" key="1">
    <citation type="journal article" date="2013" name="Curr. Biol.">
        <title>The Genome of the Foraminiferan Reticulomyxa filosa.</title>
        <authorList>
            <person name="Glockner G."/>
            <person name="Hulsmann N."/>
            <person name="Schleicher M."/>
            <person name="Noegel A.A."/>
            <person name="Eichinger L."/>
            <person name="Gallinger C."/>
            <person name="Pawlowski J."/>
            <person name="Sierra R."/>
            <person name="Euteneuer U."/>
            <person name="Pillet L."/>
            <person name="Moustafa A."/>
            <person name="Platzer M."/>
            <person name="Groth M."/>
            <person name="Szafranski K."/>
            <person name="Schliwa M."/>
        </authorList>
    </citation>
    <scope>NUCLEOTIDE SEQUENCE [LARGE SCALE GENOMIC DNA]</scope>
</reference>
<dbReference type="Gene3D" id="3.40.720.10">
    <property type="entry name" value="Alkaline Phosphatase, subunit A"/>
    <property type="match status" value="1"/>
</dbReference>
<dbReference type="GO" id="GO:0015024">
    <property type="term" value="F:glucuronate-2-sulfatase activity"/>
    <property type="evidence" value="ECO:0007669"/>
    <property type="project" value="TreeGrafter"/>
</dbReference>
<dbReference type="OrthoDB" id="1886626at2759"/>
<name>X6MVR8_RETFI</name>
<keyword evidence="3" id="KW-1185">Reference proteome</keyword>
<evidence type="ECO:0000313" key="2">
    <source>
        <dbReference type="EMBL" id="ETO17914.1"/>
    </source>
</evidence>
<dbReference type="Proteomes" id="UP000023152">
    <property type="component" value="Unassembled WGS sequence"/>
</dbReference>
<evidence type="ECO:0000259" key="1">
    <source>
        <dbReference type="Pfam" id="PF16347"/>
    </source>
</evidence>
<dbReference type="InterPro" id="IPR017850">
    <property type="entry name" value="Alkaline_phosphatase_core_sf"/>
</dbReference>
<dbReference type="SUPFAM" id="SSF53649">
    <property type="entry name" value="Alkaline phosphatase-like"/>
    <property type="match status" value="1"/>
</dbReference>
<protein>
    <submittedName>
        <fullName evidence="2">Iduronate-2-sulfatase-like protein</fullName>
    </submittedName>
</protein>
<dbReference type="EMBL" id="ASPP01015777">
    <property type="protein sequence ID" value="ETO17914.1"/>
    <property type="molecule type" value="Genomic_DNA"/>
</dbReference>
<dbReference type="InterPro" id="IPR032506">
    <property type="entry name" value="SGSH_C"/>
</dbReference>
<proteinExistence type="predicted"/>
<sequence length="223" mass="25720">MFTKVFFDGSSRVPLIISAGNKIEINRNVVINNLTSSLDLFPTLLAMANVSVPANISSKLDGYNILPFVTNKNYSNENIRPNYIMSQFHGDDIHLSWFMLRKDNWKYVTYGSGHEVPVRLYDMVNDPNEMNDLGQNDTYDSVVAQMDTLLRSIIDYPSIATNVEAYNKDSFVLWRDAFPNQTSYMETISSLRWNVSWTYDPPACYLAIDEWLKTPNDTFFWAF</sequence>
<dbReference type="Pfam" id="PF16347">
    <property type="entry name" value="SGSH_C"/>
    <property type="match status" value="1"/>
</dbReference>
<dbReference type="InterPro" id="IPR051849">
    <property type="entry name" value="GAG-degrading_sulfatase"/>
</dbReference>
<feature type="domain" description="N-sulphoglucosamine sulphohydrolase C-terminal" evidence="1">
    <location>
        <begin position="5"/>
        <end position="152"/>
    </location>
</feature>
<dbReference type="GO" id="GO:0004065">
    <property type="term" value="F:arylsulfatase activity"/>
    <property type="evidence" value="ECO:0007669"/>
    <property type="project" value="TreeGrafter"/>
</dbReference>
<evidence type="ECO:0000313" key="3">
    <source>
        <dbReference type="Proteomes" id="UP000023152"/>
    </source>
</evidence>
<dbReference type="AlphaFoldDB" id="X6MVR8"/>